<protein>
    <submittedName>
        <fullName evidence="2">Uncharacterized protein</fullName>
    </submittedName>
</protein>
<evidence type="ECO:0000313" key="3">
    <source>
        <dbReference type="Proteomes" id="UP001446871"/>
    </source>
</evidence>
<feature type="region of interest" description="Disordered" evidence="1">
    <location>
        <begin position="284"/>
        <end position="304"/>
    </location>
</feature>
<keyword evidence="3" id="KW-1185">Reference proteome</keyword>
<name>A0ABR1UYU0_9PEZI</name>
<sequence length="315" mass="33688">MRIESPQDLHIAPDTGLTQEVEVLADICLVAGGAGVEHLLRQHPIQEDSLAALDDASRHEAPLGLVELKARGVDEDIGDADVPAHGGREHGPGAEDASPRVRPGRQKKPHGLLAARAAGDFQRGPAAAEVPRVAVALEGPPRLGDVGHEVGVARAAGLPQAVVQECPPLVNAVLMREAHPQEKPSDVRMPAADRQGDATFEVVPIPLLGYWEVGWDPAWLCNGSRYQFTFSEKGKRGEDQSPAYSIIDHGAIQPHALNRAKQNPAMGEYPIFFLIGHPTFFGEDQTQDPGGIARDGVQLSTGPRNRPYLLVGSVQ</sequence>
<gene>
    <name evidence="2" type="ORF">PG996_008763</name>
</gene>
<dbReference type="Proteomes" id="UP001446871">
    <property type="component" value="Unassembled WGS sequence"/>
</dbReference>
<accession>A0ABR1UYU0</accession>
<dbReference type="EMBL" id="JAQQWM010000005">
    <property type="protein sequence ID" value="KAK8064111.1"/>
    <property type="molecule type" value="Genomic_DNA"/>
</dbReference>
<proteinExistence type="predicted"/>
<comment type="caution">
    <text evidence="2">The sequence shown here is derived from an EMBL/GenBank/DDBJ whole genome shotgun (WGS) entry which is preliminary data.</text>
</comment>
<organism evidence="2 3">
    <name type="scientific">Apiospora saccharicola</name>
    <dbReference type="NCBI Taxonomy" id="335842"/>
    <lineage>
        <taxon>Eukaryota</taxon>
        <taxon>Fungi</taxon>
        <taxon>Dikarya</taxon>
        <taxon>Ascomycota</taxon>
        <taxon>Pezizomycotina</taxon>
        <taxon>Sordariomycetes</taxon>
        <taxon>Xylariomycetidae</taxon>
        <taxon>Amphisphaeriales</taxon>
        <taxon>Apiosporaceae</taxon>
        <taxon>Apiospora</taxon>
    </lineage>
</organism>
<evidence type="ECO:0000256" key="1">
    <source>
        <dbReference type="SAM" id="MobiDB-lite"/>
    </source>
</evidence>
<feature type="compositionally biased region" description="Basic and acidic residues" evidence="1">
    <location>
        <begin position="86"/>
        <end position="99"/>
    </location>
</feature>
<feature type="region of interest" description="Disordered" evidence="1">
    <location>
        <begin position="80"/>
        <end position="108"/>
    </location>
</feature>
<reference evidence="2 3" key="1">
    <citation type="submission" date="2023-01" db="EMBL/GenBank/DDBJ databases">
        <title>Analysis of 21 Apiospora genomes using comparative genomics revels a genus with tremendous synthesis potential of carbohydrate active enzymes and secondary metabolites.</title>
        <authorList>
            <person name="Sorensen T."/>
        </authorList>
    </citation>
    <scope>NUCLEOTIDE SEQUENCE [LARGE SCALE GENOMIC DNA]</scope>
    <source>
        <strain evidence="2 3">CBS 83171</strain>
    </source>
</reference>
<evidence type="ECO:0000313" key="2">
    <source>
        <dbReference type="EMBL" id="KAK8064111.1"/>
    </source>
</evidence>